<evidence type="ECO:0000259" key="6">
    <source>
        <dbReference type="PROSITE" id="PS50853"/>
    </source>
</evidence>
<dbReference type="NCBIfam" id="NF012200">
    <property type="entry name" value="choice_anch_D"/>
    <property type="match status" value="2"/>
</dbReference>
<keyword evidence="8" id="KW-1185">Reference proteome</keyword>
<feature type="compositionally biased region" description="Low complexity" evidence="4">
    <location>
        <begin position="623"/>
        <end position="643"/>
    </location>
</feature>
<dbReference type="GO" id="GO:0016020">
    <property type="term" value="C:membrane"/>
    <property type="evidence" value="ECO:0007669"/>
    <property type="project" value="UniProtKB-SubCell"/>
</dbReference>
<dbReference type="SUPFAM" id="SSF49265">
    <property type="entry name" value="Fibronectin type III"/>
    <property type="match status" value="4"/>
</dbReference>
<dbReference type="InterPro" id="IPR013783">
    <property type="entry name" value="Ig-like_fold"/>
</dbReference>
<proteinExistence type="predicted"/>
<sequence length="2756" mass="289336">MPTAVRRPRFPAILAALAVVIAMLVFVPGFSDPASAAPNATKCGKKNRWLQETYNKSKPRGRADSVRCTKTVAKTVRGKKRVSVVWTQTKRFKGRYEFRALAAGGKAVLKIDGRKVATSRKGRYVSATRKVRKGKHTFQVVYRKGSGRIGTVRAEYVRAPDRRAPRRPAYLKKSVGDRTVALRWRGANDLDLRGYRIYRNGRFVREVTTPRFTQTGLTNGKRYTYAIQSVDRRGNRSYRTATSAIPRDRTAPSVPADLEAQAGDGTVSLTWTTGSERDLAKYVLKRTGGGDPKTWTLGPNAQDRIDSSVTNGTTYLYELVAVDTSGNRSGPARTAQVTPMGDEAPAVPTGLEAAEGDAQVTLTWSPNTEDDLAGYEIVRTGGTAGEVVFAVGAAQSQYVDLTVDNGKTYTYVIRALDEAGQASADSDPVEATPKADAGDQTPPAAPTGLEATAGDGEVALSWTANTEDDLDSYTIYRTSGTGEPDELVDTVDAGTTEYTDAGVENDTAYTYAITATDDSANESPLSATAGATPTDLTAPAAPGGLEAVGSDAAVELSWTASAEDDVAGYRVYRGESEPVEVDGDGIAGPELLPTPAYTDTDVTNGTTYFYVVVAVDGHGNISDPSGSASATPADTTAPDAPTGLSATLDGDQVALDWDDSEAADFDHFAVYRSAADASAAEALAADEEPLATTTESAYVDETIEAGNAYTYWVTAVDAAGNESAASDPVDIDVPGPEVHDAYVFQPESGPGVDGYTKQTGTAYSDDTGHGFVREDSLGSATHVPLDMTTNTRFRARTGISALNNSLVHLQYGTSTPPLNASQNAASGAFEASVPDGWYEVTVSVGDQGGGANGYDSLHTIHVEDVTAISAFQGSASEEYRAATRVVQVTDGRLTVDAIGGTNTKLNYVEIDTTDAPEPGGDVDESYVFTTTADENYPAGWTKNDGSAWSDAAGIGWVTQDSVASDPHGDHDPLDLTRNTRVRTRTAPVTALQNRLIHLQYDDVDGGAGTNGEHTAGAFERTVPNGWYEVTVMVGDQPGAGDVYDSQYVVRAEGSTIIDSFQATAANEYDTGTGVVQVTDGRLTVDAIGGVNTKINTLEIVSSDPPTDPDVHEQVRFSDEVTVPPTGWAKDFGQPYGPRTGTDQGTGLTYGWLQLGTSTPVSLVGNGRNRRAAATGLTVAEQLRAGLMHMQLPANAEGGEDIDGIWEMAVPNGSYEVEVSVGDDGTSVDSEHWINVEGQNAIAGFVSPGILNSASNHTTGSRIVTVTDGRLTVTPDGGTNSKINWVTVDSIQGAAQRPSVLKCTPDNVATGVVPTGGIVCDLRLIGGGVDPATLGDAVELVDLSDGSVVDGNVETSGGSDTINFSPKDALDNNTLYRLEIGAGVEDVDGRSFLPYATAFTTGTSTGGGGPVAFDRVDSGAEHGKMYTSVTVGPDGRLYAASVTGEIYRFDIADDGTLAPNPEVITTVQDYSTSVGDTYNPGMRTVIGLTFDPASTAEDPILWITDNAPFLGASNVPDASGRLAKLTGPDLGTYTAVLDGLPRSIKDHEANSIAFGPDGALYFNVGANNAMGAPDGAWGNRHETLLSAAVLRLDESLLPDDLPSTGLDVRTGSAGDYDPFATDAPVTIYGRGTRNAYDLLWHSNGELYVPTNGSAAGGNVPAVPADGDLPDSCEHRPDGGYVGQPKVAAQNSNPEETDYIFHVRKDGYYGHPNPSRCEYVLNNGNPTAAKDPFENSKYPVGTQPDPNYRLSDVYDAGLHASANGVIEYKGGAFGGALDGKLIYTRYSSGSDLVSFDVAADGTLSNQTFGITGTTNMQAPLDVTQDLATGNLYVTEMTQSGSHSAIQLLRPQGGGGGPVARATDRVVLSGQTGVTSRARNAVISNTGIDDLTITAASLAGDNPGQFSLPGSVSLPVTIPSGGSLSIAVAFSPSSVGVKTATVQVATDAGTKTVRLRGLAAQGVGGANEPSLQRVMDTWEIPIDVGDPNPSDAAMPSTQGPIGDEVAGQTFTKALFDAPITITPIAAYGPQDDDPAVHVGWNDAGDSDGLHQQFSVSAADTQGLMIDPDGTTVADPGEDTVFGFYSTWPYFDGRTAYTEDVFNTWDAGREHHVRVYPYKNADGTPEPNTYVVATEEVPGSSFDSQDIVLVVSNVKPYVPTTVEDAELSAVNPDPVPFDDQLTFNRIQNPADGDQKVADTHTVEVSNEGTETLQVTGLPVTGAFEVVGAPEVPFDVDPGETVDLTVRFVATGTKLHDGTLTVQSNAETNPTQVIHLGGLWQSQSEGGQEPNLSQIVDAFGMGTNLPTFTSKGEFLPIGDEVLSPYWSRVDTTKPVTLRQLAAYHTYPNGATARWHNKGNDTRLHLTGMGGQYAQSLLPASTNAGTAPAYGEANPTGAFGFAIDGEWGDHTKNNQQTDIDNGCAAPCGQHVRLWPVKDRDGVLVPGTYVLSMDYSGINYDYQDNVYLVTNIRPEVITVPDVVAMPGDGEVTLSWGRNPYDVGVGYRVWRSTTAGFTPSDATLISGPTSADPISATSFTDTGVANGTTYHYVVRAVYRGVANSADGRASATPSAEADDVDVQVNFSNAAAPLPAGYLRDFGQAFGLRSGADQGSGLVFGWLGETSHQPLDLSVGGTADAGNGRDRNLASDQRLDTLMHMQGADVPDFNGTSVNGLWEMAVPNGTYDVTVAVGDPASNTDPEIHTLNVEGENAIEGFVPTGAAGTAGHHATATVQVSVEDGRLTLDALGGTNTKIDYVEVSSAD</sequence>
<evidence type="ECO:0000313" key="8">
    <source>
        <dbReference type="Proteomes" id="UP000230842"/>
    </source>
</evidence>
<dbReference type="Pfam" id="PF13205">
    <property type="entry name" value="Big_5"/>
    <property type="match status" value="1"/>
</dbReference>
<feature type="domain" description="Fibronectin type-III" evidence="6">
    <location>
        <begin position="442"/>
        <end position="540"/>
    </location>
</feature>
<dbReference type="GO" id="GO:0016798">
    <property type="term" value="F:hydrolase activity, acting on glycosyl bonds"/>
    <property type="evidence" value="ECO:0007669"/>
    <property type="project" value="UniProtKB-KW"/>
</dbReference>
<dbReference type="InterPro" id="IPR003961">
    <property type="entry name" value="FN3_dom"/>
</dbReference>
<dbReference type="Proteomes" id="UP000230842">
    <property type="component" value="Unassembled WGS sequence"/>
</dbReference>
<feature type="signal peptide" evidence="5">
    <location>
        <begin position="1"/>
        <end position="36"/>
    </location>
</feature>
<dbReference type="PANTHER" id="PTHR46957:SF3">
    <property type="entry name" value="CYTOKINE RECEPTOR"/>
    <property type="match status" value="1"/>
</dbReference>
<feature type="region of interest" description="Disordered" evidence="4">
    <location>
        <begin position="421"/>
        <end position="455"/>
    </location>
</feature>
<keyword evidence="2" id="KW-0378">Hydrolase</keyword>
<dbReference type="EMBL" id="PGEZ01000001">
    <property type="protein sequence ID" value="PJJ57485.1"/>
    <property type="molecule type" value="Genomic_DNA"/>
</dbReference>
<feature type="domain" description="Fibronectin type-III" evidence="6">
    <location>
        <begin position="344"/>
        <end position="436"/>
    </location>
</feature>
<dbReference type="PROSITE" id="PS50853">
    <property type="entry name" value="FN3"/>
    <property type="match status" value="3"/>
</dbReference>
<evidence type="ECO:0000256" key="1">
    <source>
        <dbReference type="ARBA" id="ARBA00022729"/>
    </source>
</evidence>
<dbReference type="OrthoDB" id="264773at2"/>
<dbReference type="Gene3D" id="2.60.40.10">
    <property type="entry name" value="Immunoglobulins"/>
    <property type="match status" value="9"/>
</dbReference>
<dbReference type="RefSeq" id="WP_157805115.1">
    <property type="nucleotide sequence ID" value="NZ_PGEZ01000001.1"/>
</dbReference>
<name>A0A2M9BHP4_9ACTN</name>
<keyword evidence="1 5" id="KW-0732">Signal</keyword>
<evidence type="ECO:0000256" key="2">
    <source>
        <dbReference type="ARBA" id="ARBA00023295"/>
    </source>
</evidence>
<keyword evidence="3" id="KW-0119">Carbohydrate metabolism</keyword>
<keyword evidence="3" id="KW-0624">Polysaccharide degradation</keyword>
<feature type="chain" id="PRO_5014715148" evidence="5">
    <location>
        <begin position="37"/>
        <end position="2756"/>
    </location>
</feature>
<organism evidence="7 8">
    <name type="scientific">Mumia flava</name>
    <dbReference type="NCBI Taxonomy" id="1348852"/>
    <lineage>
        <taxon>Bacteria</taxon>
        <taxon>Bacillati</taxon>
        <taxon>Actinomycetota</taxon>
        <taxon>Actinomycetes</taxon>
        <taxon>Propionibacteriales</taxon>
        <taxon>Nocardioidaceae</taxon>
        <taxon>Mumia</taxon>
    </lineage>
</organism>
<dbReference type="SMART" id="SM00060">
    <property type="entry name" value="FN3"/>
    <property type="match status" value="7"/>
</dbReference>
<feature type="domain" description="Fibronectin type-III" evidence="6">
    <location>
        <begin position="541"/>
        <end position="639"/>
    </location>
</feature>
<protein>
    <submittedName>
        <fullName evidence="7">Fibronectin type 3 domain-containing protein</fullName>
    </submittedName>
</protein>
<dbReference type="Gene3D" id="2.60.120.430">
    <property type="entry name" value="Galactose-binding lectin"/>
    <property type="match status" value="4"/>
</dbReference>
<dbReference type="GO" id="GO:0000272">
    <property type="term" value="P:polysaccharide catabolic process"/>
    <property type="evidence" value="ECO:0007669"/>
    <property type="project" value="UniProtKB-KW"/>
</dbReference>
<dbReference type="Pfam" id="PF20067">
    <property type="entry name" value="SSL_N"/>
    <property type="match status" value="1"/>
</dbReference>
<dbReference type="InterPro" id="IPR011042">
    <property type="entry name" value="6-blade_b-propeller_TolB-like"/>
</dbReference>
<comment type="caution">
    <text evidence="7">The sequence shown here is derived from an EMBL/GenBank/DDBJ whole genome shotgun (WGS) entry which is preliminary data.</text>
</comment>
<dbReference type="InterPro" id="IPR032812">
    <property type="entry name" value="SbsA_Ig"/>
</dbReference>
<reference evidence="7 8" key="1">
    <citation type="submission" date="2017-11" db="EMBL/GenBank/DDBJ databases">
        <title>Genomic Encyclopedia of Archaeal and Bacterial Type Strains, Phase II (KMG-II): From Individual Species to Whole Genera.</title>
        <authorList>
            <person name="Goeker M."/>
        </authorList>
    </citation>
    <scope>NUCLEOTIDE SEQUENCE [LARGE SCALE GENOMIC DNA]</scope>
    <source>
        <strain evidence="7 8">DSM 27763</strain>
    </source>
</reference>
<dbReference type="SUPFAM" id="SSF49785">
    <property type="entry name" value="Galactose-binding domain-like"/>
    <property type="match status" value="4"/>
</dbReference>
<gene>
    <name evidence="7" type="ORF">CLV56_1718</name>
</gene>
<dbReference type="Gene3D" id="2.120.10.30">
    <property type="entry name" value="TolB, C-terminal domain"/>
    <property type="match status" value="1"/>
</dbReference>
<dbReference type="InterPro" id="IPR036116">
    <property type="entry name" value="FN3_sf"/>
</dbReference>
<keyword evidence="2" id="KW-0326">Glycosidase</keyword>
<dbReference type="InterPro" id="IPR008979">
    <property type="entry name" value="Galactose-bd-like_sf"/>
</dbReference>
<accession>A0A2M9BHP4</accession>
<dbReference type="SUPFAM" id="SSF63829">
    <property type="entry name" value="Calcium-dependent phosphotriesterase"/>
    <property type="match status" value="1"/>
</dbReference>
<dbReference type="PANTHER" id="PTHR46957">
    <property type="entry name" value="CYTOKINE RECEPTOR"/>
    <property type="match status" value="1"/>
</dbReference>
<dbReference type="CDD" id="cd00063">
    <property type="entry name" value="FN3"/>
    <property type="match status" value="3"/>
</dbReference>
<evidence type="ECO:0000256" key="4">
    <source>
        <dbReference type="SAM" id="MobiDB-lite"/>
    </source>
</evidence>
<evidence type="ECO:0000256" key="5">
    <source>
        <dbReference type="SAM" id="SignalP"/>
    </source>
</evidence>
<dbReference type="InterPro" id="IPR050713">
    <property type="entry name" value="RTP_Phos/Ushers"/>
</dbReference>
<evidence type="ECO:0000256" key="3">
    <source>
        <dbReference type="ARBA" id="ARBA00023326"/>
    </source>
</evidence>
<evidence type="ECO:0000313" key="7">
    <source>
        <dbReference type="EMBL" id="PJJ57485.1"/>
    </source>
</evidence>
<feature type="region of interest" description="Disordered" evidence="4">
    <location>
        <begin position="623"/>
        <end position="644"/>
    </location>
</feature>